<dbReference type="EnsemblMetazoa" id="PPA13209.1">
    <property type="protein sequence ID" value="PPA13209.1"/>
    <property type="gene ID" value="WBGene00102763"/>
</dbReference>
<feature type="region of interest" description="Disordered" evidence="1">
    <location>
        <begin position="119"/>
        <end position="142"/>
    </location>
</feature>
<sequence length="142" mass="16306">MRAPGDVTILANKAKGRSGPVRMVVGTENPGAMCGVRFPDQIFITDKEFAWKDANREQLRDILHLNKMFRSNTERDDKSKKRVDKKIADGTILTTVYKAICFVFLKADEKVEKKVQRETVQCTNKESNWNGRLEPPETQYEK</sequence>
<protein>
    <submittedName>
        <fullName evidence="2">Uncharacterized protein</fullName>
    </submittedName>
</protein>
<gene>
    <name evidence="2" type="primary">WBGene00102763</name>
</gene>
<evidence type="ECO:0000313" key="2">
    <source>
        <dbReference type="EnsemblMetazoa" id="PPA13209.1"/>
    </source>
</evidence>
<reference evidence="3" key="1">
    <citation type="journal article" date="2008" name="Nat. Genet.">
        <title>The Pristionchus pacificus genome provides a unique perspective on nematode lifestyle and parasitism.</title>
        <authorList>
            <person name="Dieterich C."/>
            <person name="Clifton S.W."/>
            <person name="Schuster L.N."/>
            <person name="Chinwalla A."/>
            <person name="Delehaunty K."/>
            <person name="Dinkelacker I."/>
            <person name="Fulton L."/>
            <person name="Fulton R."/>
            <person name="Godfrey J."/>
            <person name="Minx P."/>
            <person name="Mitreva M."/>
            <person name="Roeseler W."/>
            <person name="Tian H."/>
            <person name="Witte H."/>
            <person name="Yang S.P."/>
            <person name="Wilson R.K."/>
            <person name="Sommer R.J."/>
        </authorList>
    </citation>
    <scope>NUCLEOTIDE SEQUENCE [LARGE SCALE GENOMIC DNA]</scope>
    <source>
        <strain evidence="3">PS312</strain>
    </source>
</reference>
<evidence type="ECO:0000313" key="3">
    <source>
        <dbReference type="Proteomes" id="UP000005239"/>
    </source>
</evidence>
<dbReference type="Proteomes" id="UP000005239">
    <property type="component" value="Unassembled WGS sequence"/>
</dbReference>
<dbReference type="AlphaFoldDB" id="A0A2A6CTB5"/>
<reference evidence="2" key="2">
    <citation type="submission" date="2022-06" db="UniProtKB">
        <authorList>
            <consortium name="EnsemblMetazoa"/>
        </authorList>
    </citation>
    <scope>IDENTIFICATION</scope>
    <source>
        <strain evidence="2">PS312</strain>
    </source>
</reference>
<proteinExistence type="predicted"/>
<organism evidence="2 3">
    <name type="scientific">Pristionchus pacificus</name>
    <name type="common">Parasitic nematode worm</name>
    <dbReference type="NCBI Taxonomy" id="54126"/>
    <lineage>
        <taxon>Eukaryota</taxon>
        <taxon>Metazoa</taxon>
        <taxon>Ecdysozoa</taxon>
        <taxon>Nematoda</taxon>
        <taxon>Chromadorea</taxon>
        <taxon>Rhabditida</taxon>
        <taxon>Rhabditina</taxon>
        <taxon>Diplogasteromorpha</taxon>
        <taxon>Diplogasteroidea</taxon>
        <taxon>Neodiplogasteridae</taxon>
        <taxon>Pristionchus</taxon>
    </lineage>
</organism>
<accession>A0A2A6CTB5</accession>
<accession>A0A8R1UB17</accession>
<evidence type="ECO:0000256" key="1">
    <source>
        <dbReference type="SAM" id="MobiDB-lite"/>
    </source>
</evidence>
<name>A0A2A6CTB5_PRIPA</name>
<feature type="compositionally biased region" description="Polar residues" evidence="1">
    <location>
        <begin position="119"/>
        <end position="130"/>
    </location>
</feature>
<keyword evidence="3" id="KW-1185">Reference proteome</keyword>